<comment type="catalytic activity">
    <reaction evidence="5 6">
        <text>dTDP-beta-L-rhamnose + NADP(+) = dTDP-4-dehydro-beta-L-rhamnose + NADPH + H(+)</text>
        <dbReference type="Rhea" id="RHEA:21796"/>
        <dbReference type="ChEBI" id="CHEBI:15378"/>
        <dbReference type="ChEBI" id="CHEBI:57510"/>
        <dbReference type="ChEBI" id="CHEBI:57783"/>
        <dbReference type="ChEBI" id="CHEBI:58349"/>
        <dbReference type="ChEBI" id="CHEBI:62830"/>
        <dbReference type="EC" id="1.1.1.133"/>
    </reaction>
</comment>
<evidence type="ECO:0000256" key="3">
    <source>
        <dbReference type="ARBA" id="ARBA00012929"/>
    </source>
</evidence>
<comment type="function">
    <text evidence="6">Catalyzes the reduction of dTDP-6-deoxy-L-lyxo-4-hexulose to yield dTDP-L-rhamnose.</text>
</comment>
<proteinExistence type="inferred from homology"/>
<name>A0ABX4HVQ5_9GAMM</name>
<dbReference type="Proteomes" id="UP000218427">
    <property type="component" value="Unassembled WGS sequence"/>
</dbReference>
<dbReference type="SUPFAM" id="SSF51735">
    <property type="entry name" value="NAD(P)-binding Rossmann-fold domains"/>
    <property type="match status" value="1"/>
</dbReference>
<dbReference type="EMBL" id="LRFG02000007">
    <property type="protein sequence ID" value="PCO04200.1"/>
    <property type="molecule type" value="Genomic_DNA"/>
</dbReference>
<dbReference type="InterPro" id="IPR029903">
    <property type="entry name" value="RmlD-like-bd"/>
</dbReference>
<dbReference type="PANTHER" id="PTHR10491">
    <property type="entry name" value="DTDP-4-DEHYDRORHAMNOSE REDUCTASE"/>
    <property type="match status" value="1"/>
</dbReference>
<keyword evidence="9" id="KW-1185">Reference proteome</keyword>
<reference evidence="8" key="1">
    <citation type="submission" date="2017-08" db="EMBL/GenBank/DDBJ databases">
        <title>Microbulbifer marisrubri sp. nov., a halophilic alphaproteobacterium isolated from marine sediment of the Yellow Sea, China.</title>
        <authorList>
            <person name="Zhang G."/>
            <person name="Xiong Q."/>
        </authorList>
    </citation>
    <scope>NUCLEOTIDE SEQUENCE [LARGE SCALE GENOMIC DNA]</scope>
    <source>
        <strain evidence="8">WRN-8</strain>
    </source>
</reference>
<evidence type="ECO:0000256" key="4">
    <source>
        <dbReference type="ARBA" id="ARBA00017099"/>
    </source>
</evidence>
<dbReference type="InterPro" id="IPR036291">
    <property type="entry name" value="NAD(P)-bd_dom_sf"/>
</dbReference>
<evidence type="ECO:0000256" key="2">
    <source>
        <dbReference type="ARBA" id="ARBA00010944"/>
    </source>
</evidence>
<protein>
    <recommendedName>
        <fullName evidence="4 6">dTDP-4-dehydrorhamnose reductase</fullName>
        <ecNumber evidence="3 6">1.1.1.133</ecNumber>
    </recommendedName>
</protein>
<evidence type="ECO:0000256" key="1">
    <source>
        <dbReference type="ARBA" id="ARBA00004781"/>
    </source>
</evidence>
<accession>A0ABX4HVQ5</accession>
<dbReference type="Pfam" id="PF04321">
    <property type="entry name" value="RmlD_sub_bind"/>
    <property type="match status" value="1"/>
</dbReference>
<dbReference type="Gene3D" id="3.40.50.720">
    <property type="entry name" value="NAD(P)-binding Rossmann-like Domain"/>
    <property type="match status" value="1"/>
</dbReference>
<dbReference type="InterPro" id="IPR005913">
    <property type="entry name" value="dTDP_dehydrorham_reduct"/>
</dbReference>
<evidence type="ECO:0000256" key="6">
    <source>
        <dbReference type="RuleBase" id="RU364082"/>
    </source>
</evidence>
<evidence type="ECO:0000313" key="9">
    <source>
        <dbReference type="Proteomes" id="UP000218427"/>
    </source>
</evidence>
<comment type="cofactor">
    <cofactor evidence="6">
        <name>Mg(2+)</name>
        <dbReference type="ChEBI" id="CHEBI:18420"/>
    </cofactor>
    <text evidence="6">Binds 1 Mg(2+) ion per monomer.</text>
</comment>
<organism evidence="8 9">
    <name type="scientific">Microbulbifer flavimaris</name>
    <dbReference type="NCBI Taxonomy" id="1781068"/>
    <lineage>
        <taxon>Bacteria</taxon>
        <taxon>Pseudomonadati</taxon>
        <taxon>Pseudomonadota</taxon>
        <taxon>Gammaproteobacteria</taxon>
        <taxon>Cellvibrionales</taxon>
        <taxon>Microbulbiferaceae</taxon>
        <taxon>Microbulbifer</taxon>
    </lineage>
</organism>
<evidence type="ECO:0000256" key="5">
    <source>
        <dbReference type="ARBA" id="ARBA00048200"/>
    </source>
</evidence>
<evidence type="ECO:0000313" key="8">
    <source>
        <dbReference type="EMBL" id="PCO04200.1"/>
    </source>
</evidence>
<dbReference type="EC" id="1.1.1.133" evidence="3 6"/>
<evidence type="ECO:0000259" key="7">
    <source>
        <dbReference type="Pfam" id="PF04321"/>
    </source>
</evidence>
<comment type="pathway">
    <text evidence="1 6">Carbohydrate biosynthesis; dTDP-L-rhamnose biosynthesis.</text>
</comment>
<gene>
    <name evidence="8" type="ORF">AWR36_015110</name>
</gene>
<comment type="similarity">
    <text evidence="2 6">Belongs to the dTDP-4-dehydrorhamnose reductase family.</text>
</comment>
<dbReference type="RefSeq" id="WP_096866678.1">
    <property type="nucleotide sequence ID" value="NZ_LRFG02000007.1"/>
</dbReference>
<keyword evidence="6" id="KW-0560">Oxidoreductase</keyword>
<dbReference type="PANTHER" id="PTHR10491:SF4">
    <property type="entry name" value="METHIONINE ADENOSYLTRANSFERASE 2 SUBUNIT BETA"/>
    <property type="match status" value="1"/>
</dbReference>
<feature type="domain" description="RmlD-like substrate binding" evidence="7">
    <location>
        <begin position="76"/>
        <end position="267"/>
    </location>
</feature>
<sequence length="278" mass="30268">MQIHHTGYAPDSVAVIGSGSKVDGMLQKRLQRAGFRVQLLNADELDQLRSGAIVVNAICLGGSETMDGALQACRTLAASETGPLVHISSYRVFPGGTRKRYDEDDEPAPNSEQGEMWLACEEALRGRAGVTTLRFGWLVDRNEQALLGRILAGILSGKSLELDDQSRGSPVTLTDLCRVVVAVVQQLASGALQSGTYHYGAADACTAYEFGREVLERAQSFYDEDFGVALSPLPEAENHSAVLASEKLRDVFGIQQRSWRQGLTRQVELWLERLGSTK</sequence>
<keyword evidence="6" id="KW-0521">NADP</keyword>
<comment type="caution">
    <text evidence="8">The sequence shown here is derived from an EMBL/GenBank/DDBJ whole genome shotgun (WGS) entry which is preliminary data.</text>
</comment>